<dbReference type="SUPFAM" id="SSF49785">
    <property type="entry name" value="Galactose-binding domain-like"/>
    <property type="match status" value="1"/>
</dbReference>
<evidence type="ECO:0000256" key="5">
    <source>
        <dbReference type="ARBA" id="ARBA00023136"/>
    </source>
</evidence>
<evidence type="ECO:0000256" key="2">
    <source>
        <dbReference type="ARBA" id="ARBA00004613"/>
    </source>
</evidence>
<dbReference type="PROSITE" id="PS50022">
    <property type="entry name" value="FA58C_3"/>
    <property type="match status" value="1"/>
</dbReference>
<dbReference type="EMBL" id="UZAN01056126">
    <property type="protein sequence ID" value="VDP91124.1"/>
    <property type="molecule type" value="Genomic_DNA"/>
</dbReference>
<keyword evidence="9" id="KW-1185">Reference proteome</keyword>
<dbReference type="InterPro" id="IPR008979">
    <property type="entry name" value="Galactose-bd-like_sf"/>
</dbReference>
<name>A0A183B3R7_9TREM</name>
<keyword evidence="4" id="KW-0130">Cell adhesion</keyword>
<evidence type="ECO:0000256" key="6">
    <source>
        <dbReference type="ARBA" id="ARBA00023157"/>
    </source>
</evidence>
<gene>
    <name evidence="8" type="ORF">ECPE_LOCUS13852</name>
</gene>
<dbReference type="WBParaSite" id="ECPE_0001389201-mRNA-1">
    <property type="protein sequence ID" value="ECPE_0001389201-mRNA-1"/>
    <property type="gene ID" value="ECPE_0001389201"/>
</dbReference>
<dbReference type="GO" id="GO:0005576">
    <property type="term" value="C:extracellular region"/>
    <property type="evidence" value="ECO:0007669"/>
    <property type="project" value="UniProtKB-SubCell"/>
</dbReference>
<comment type="subcellular location">
    <subcellularLocation>
        <location evidence="1">Endomembrane system</location>
        <topology evidence="1">Peripheral membrane protein</topology>
    </subcellularLocation>
    <subcellularLocation>
        <location evidence="2">Secreted</location>
    </subcellularLocation>
</comment>
<reference evidence="8 9" key="2">
    <citation type="submission" date="2018-11" db="EMBL/GenBank/DDBJ databases">
        <authorList>
            <consortium name="Pathogen Informatics"/>
        </authorList>
    </citation>
    <scope>NUCLEOTIDE SEQUENCE [LARGE SCALE GENOMIC DNA]</scope>
    <source>
        <strain evidence="8 9">Egypt</strain>
    </source>
</reference>
<dbReference type="Proteomes" id="UP000272942">
    <property type="component" value="Unassembled WGS sequence"/>
</dbReference>
<sequence>MTNHTDYNAWLNGISLHVLYQINASLFQHELDLILLFFSFHPKGRQATPFFYIKYRREVTGVWFEYRKDNGTQRMNGNRDAMTENYNTMEPPFVARFVRIYPFSLEPTKTCLKIELLGCDARKCVTFVRSPVARCSHSPLS</sequence>
<dbReference type="PANTHER" id="PTHR46806">
    <property type="entry name" value="F5/8 TYPE C DOMAIN-CONTAINING PROTEIN"/>
    <property type="match status" value="1"/>
</dbReference>
<evidence type="ECO:0000256" key="4">
    <source>
        <dbReference type="ARBA" id="ARBA00022889"/>
    </source>
</evidence>
<evidence type="ECO:0000259" key="7">
    <source>
        <dbReference type="PROSITE" id="PS50022"/>
    </source>
</evidence>
<evidence type="ECO:0000313" key="10">
    <source>
        <dbReference type="WBParaSite" id="ECPE_0001389201-mRNA-1"/>
    </source>
</evidence>
<dbReference type="PANTHER" id="PTHR46806:SF5">
    <property type="entry name" value="F5_8 TYPE C DOMAIN-CONTAINING PROTEIN"/>
    <property type="match status" value="1"/>
</dbReference>
<reference evidence="10" key="1">
    <citation type="submission" date="2016-06" db="UniProtKB">
        <authorList>
            <consortium name="WormBaseParasite"/>
        </authorList>
    </citation>
    <scope>IDENTIFICATION</scope>
</reference>
<evidence type="ECO:0000313" key="8">
    <source>
        <dbReference type="EMBL" id="VDP91124.1"/>
    </source>
</evidence>
<dbReference type="InterPro" id="IPR050633">
    <property type="entry name" value="Neuropilin_MCO_CoagFactor"/>
</dbReference>
<keyword evidence="3" id="KW-0964">Secreted</keyword>
<dbReference type="GO" id="GO:0012505">
    <property type="term" value="C:endomembrane system"/>
    <property type="evidence" value="ECO:0007669"/>
    <property type="project" value="UniProtKB-SubCell"/>
</dbReference>
<dbReference type="InterPro" id="IPR000421">
    <property type="entry name" value="FA58C"/>
</dbReference>
<evidence type="ECO:0000256" key="3">
    <source>
        <dbReference type="ARBA" id="ARBA00022525"/>
    </source>
</evidence>
<dbReference type="Gene3D" id="2.60.120.260">
    <property type="entry name" value="Galactose-binding domain-like"/>
    <property type="match status" value="1"/>
</dbReference>
<evidence type="ECO:0000256" key="1">
    <source>
        <dbReference type="ARBA" id="ARBA00004184"/>
    </source>
</evidence>
<accession>A0A183B3R7</accession>
<protein>
    <submittedName>
        <fullName evidence="10">F5/8 type C domain-containing protein</fullName>
    </submittedName>
</protein>
<organism evidence="10">
    <name type="scientific">Echinostoma caproni</name>
    <dbReference type="NCBI Taxonomy" id="27848"/>
    <lineage>
        <taxon>Eukaryota</taxon>
        <taxon>Metazoa</taxon>
        <taxon>Spiralia</taxon>
        <taxon>Lophotrochozoa</taxon>
        <taxon>Platyhelminthes</taxon>
        <taxon>Trematoda</taxon>
        <taxon>Digenea</taxon>
        <taxon>Plagiorchiida</taxon>
        <taxon>Echinostomata</taxon>
        <taxon>Echinostomatoidea</taxon>
        <taxon>Echinostomatidae</taxon>
        <taxon>Echinostoma</taxon>
    </lineage>
</organism>
<proteinExistence type="predicted"/>
<dbReference type="AlphaFoldDB" id="A0A183B3R7"/>
<dbReference type="GO" id="GO:0005886">
    <property type="term" value="C:plasma membrane"/>
    <property type="evidence" value="ECO:0007669"/>
    <property type="project" value="TreeGrafter"/>
</dbReference>
<dbReference type="GO" id="GO:0038023">
    <property type="term" value="F:signaling receptor activity"/>
    <property type="evidence" value="ECO:0007669"/>
    <property type="project" value="TreeGrafter"/>
</dbReference>
<keyword evidence="5" id="KW-0472">Membrane</keyword>
<dbReference type="OrthoDB" id="6071166at2759"/>
<keyword evidence="6" id="KW-1015">Disulfide bond</keyword>
<evidence type="ECO:0000313" key="9">
    <source>
        <dbReference type="Proteomes" id="UP000272942"/>
    </source>
</evidence>
<feature type="domain" description="F5/8 type C" evidence="7">
    <location>
        <begin position="1"/>
        <end position="119"/>
    </location>
</feature>
<dbReference type="GO" id="GO:0007155">
    <property type="term" value="P:cell adhesion"/>
    <property type="evidence" value="ECO:0007669"/>
    <property type="project" value="UniProtKB-KW"/>
</dbReference>